<dbReference type="OrthoDB" id="4490227at2759"/>
<dbReference type="Proteomes" id="UP000077154">
    <property type="component" value="Unassembled WGS sequence"/>
</dbReference>
<evidence type="ECO:0000313" key="2">
    <source>
        <dbReference type="EMBL" id="OAF54543.1"/>
    </source>
</evidence>
<reference evidence="2" key="1">
    <citation type="submission" date="2016-03" db="EMBL/GenBank/DDBJ databases">
        <title>Updated assembly of Pseudogymnoascus destructans, the fungus causing white-nose syndrome of bats.</title>
        <authorList>
            <person name="Palmer J.M."/>
            <person name="Drees K.P."/>
            <person name="Foster J.T."/>
            <person name="Lindner D.L."/>
        </authorList>
    </citation>
    <scope>NUCLEOTIDE SEQUENCE [LARGE SCALE GENOMIC DNA]</scope>
    <source>
        <strain evidence="2">20631-21</strain>
    </source>
</reference>
<dbReference type="RefSeq" id="XP_024319847.1">
    <property type="nucleotide sequence ID" value="XM_024472623.1"/>
</dbReference>
<dbReference type="VEuPathDB" id="FungiDB:GMDG_06987"/>
<sequence>MLFNSSSNQASLVLNPVLHLPSTLPIHSRRRNDPPPPPLPFWAALAPLTLAASASITYPATIETDLLFPLNATYDSNPTSPPIIVGIQNGQAAYAYEWSIR</sequence>
<dbReference type="EMBL" id="KV441419">
    <property type="protein sequence ID" value="OAF54543.1"/>
    <property type="molecule type" value="Genomic_DNA"/>
</dbReference>
<organism evidence="2">
    <name type="scientific">Pseudogymnoascus destructans</name>
    <dbReference type="NCBI Taxonomy" id="655981"/>
    <lineage>
        <taxon>Eukaryota</taxon>
        <taxon>Fungi</taxon>
        <taxon>Dikarya</taxon>
        <taxon>Ascomycota</taxon>
        <taxon>Pezizomycotina</taxon>
        <taxon>Leotiomycetes</taxon>
        <taxon>Thelebolales</taxon>
        <taxon>Thelebolaceae</taxon>
        <taxon>Pseudogymnoascus</taxon>
    </lineage>
</organism>
<gene>
    <name evidence="2" type="ORF">VC83_09178</name>
</gene>
<name>A0A177A0C5_9PEZI</name>
<dbReference type="InterPro" id="IPR055560">
    <property type="entry name" value="DUF7136"/>
</dbReference>
<accession>A0A177A0C5</accession>
<protein>
    <recommendedName>
        <fullName evidence="1">DUF7136 domain-containing protein</fullName>
    </recommendedName>
</protein>
<dbReference type="Pfam" id="PF23584">
    <property type="entry name" value="DUF7136"/>
    <property type="match status" value="1"/>
</dbReference>
<proteinExistence type="predicted"/>
<dbReference type="GeneID" id="36292215"/>
<feature type="domain" description="DUF7136" evidence="1">
    <location>
        <begin position="58"/>
        <end position="100"/>
    </location>
</feature>
<dbReference type="AlphaFoldDB" id="A0A177A0C5"/>
<evidence type="ECO:0000259" key="1">
    <source>
        <dbReference type="Pfam" id="PF23584"/>
    </source>
</evidence>